<dbReference type="KEGG" id="tsu:Tresu_2339"/>
<protein>
    <submittedName>
        <fullName evidence="1">Uncharacterized protein</fullName>
    </submittedName>
</protein>
<name>F2NWL3_TRES6</name>
<keyword evidence="2" id="KW-1185">Reference proteome</keyword>
<dbReference type="eggNOG" id="ENOG502ZISW">
    <property type="taxonomic scope" value="Bacteria"/>
</dbReference>
<proteinExistence type="predicted"/>
<reference evidence="1 2" key="1">
    <citation type="journal article" date="2011" name="Stand. Genomic Sci.">
        <title>Complete genome sequence of Treponema succinifaciens type strain (6091).</title>
        <authorList>
            <person name="Han C."/>
            <person name="Gronow S."/>
            <person name="Teshima H."/>
            <person name="Lapidus A."/>
            <person name="Nolan M."/>
            <person name="Lucas S."/>
            <person name="Hammon N."/>
            <person name="Deshpande S."/>
            <person name="Cheng J.F."/>
            <person name="Zeytun A."/>
            <person name="Tapia R."/>
            <person name="Goodwin L."/>
            <person name="Pitluck S."/>
            <person name="Liolios K."/>
            <person name="Pagani I."/>
            <person name="Ivanova N."/>
            <person name="Mavromatis K."/>
            <person name="Mikhailova N."/>
            <person name="Huntemann M."/>
            <person name="Pati A."/>
            <person name="Chen A."/>
            <person name="Palaniappan K."/>
            <person name="Land M."/>
            <person name="Hauser L."/>
            <person name="Brambilla E.M."/>
            <person name="Rohde M."/>
            <person name="Goker M."/>
            <person name="Woyke T."/>
            <person name="Bristow J."/>
            <person name="Eisen J.A."/>
            <person name="Markowitz V."/>
            <person name="Hugenholtz P."/>
            <person name="Kyrpides N.C."/>
            <person name="Klenk H.P."/>
            <person name="Detter J.C."/>
        </authorList>
    </citation>
    <scope>NUCLEOTIDE SEQUENCE [LARGE SCALE GENOMIC DNA]</scope>
    <source>
        <strain evidence="2">ATCC 33096 / DSM 2489 / 6091</strain>
    </source>
</reference>
<dbReference type="HOGENOM" id="CLU_154673_0_0_12"/>
<dbReference type="RefSeq" id="WP_013702454.1">
    <property type="nucleotide sequence ID" value="NC_015385.1"/>
</dbReference>
<accession>F2NWL3</accession>
<dbReference type="Proteomes" id="UP000006852">
    <property type="component" value="Chromosome"/>
</dbReference>
<reference evidence="2" key="2">
    <citation type="submission" date="2011-04" db="EMBL/GenBank/DDBJ databases">
        <title>The complete genome of chromosome of Treponema succinifaciens DSM 2489.</title>
        <authorList>
            <person name="Lucas S."/>
            <person name="Copeland A."/>
            <person name="Lapidus A."/>
            <person name="Bruce D."/>
            <person name="Goodwin L."/>
            <person name="Pitluck S."/>
            <person name="Peters L."/>
            <person name="Kyrpides N."/>
            <person name="Mavromatis K."/>
            <person name="Ivanova N."/>
            <person name="Ovchinnikova G."/>
            <person name="Teshima H."/>
            <person name="Detter J.C."/>
            <person name="Tapia R."/>
            <person name="Han C."/>
            <person name="Land M."/>
            <person name="Hauser L."/>
            <person name="Markowitz V."/>
            <person name="Cheng J.-F."/>
            <person name="Hugenholtz P."/>
            <person name="Woyke T."/>
            <person name="Wu D."/>
            <person name="Gronow S."/>
            <person name="Wellnitz S."/>
            <person name="Brambilla E."/>
            <person name="Klenk H.-P."/>
            <person name="Eisen J.A."/>
        </authorList>
    </citation>
    <scope>NUCLEOTIDE SEQUENCE [LARGE SCALE GENOMIC DNA]</scope>
    <source>
        <strain evidence="2">ATCC 33096 / DSM 2489 / 6091</strain>
    </source>
</reference>
<organism evidence="1 2">
    <name type="scientific">Treponema succinifaciens (strain ATCC 33096 / DSM 2489 / 6091)</name>
    <dbReference type="NCBI Taxonomy" id="869209"/>
    <lineage>
        <taxon>Bacteria</taxon>
        <taxon>Pseudomonadati</taxon>
        <taxon>Spirochaetota</taxon>
        <taxon>Spirochaetia</taxon>
        <taxon>Spirochaetales</taxon>
        <taxon>Treponemataceae</taxon>
        <taxon>Treponema</taxon>
    </lineage>
</organism>
<dbReference type="OrthoDB" id="369831at2"/>
<dbReference type="EMBL" id="CP002631">
    <property type="protein sequence ID" value="AEB15202.1"/>
    <property type="molecule type" value="Genomic_DNA"/>
</dbReference>
<gene>
    <name evidence="1" type="ordered locus">Tresu_2339</name>
</gene>
<dbReference type="STRING" id="869209.Tresu_2339"/>
<dbReference type="GeneID" id="302999451"/>
<evidence type="ECO:0000313" key="1">
    <source>
        <dbReference type="EMBL" id="AEB15202.1"/>
    </source>
</evidence>
<sequence>MYSNGISLNAASYRTLFSTSSGSLCVPVKPSAVIYSQFDYVHGTATEHGQRGVPINRLRILNTLISQLVSMKQKPALSEEEATGLSEEQKDELIKSYQQQIKTAIAASSAQGQAAYGLAGLMPEAGAVVSVSA</sequence>
<evidence type="ECO:0000313" key="2">
    <source>
        <dbReference type="Proteomes" id="UP000006852"/>
    </source>
</evidence>
<dbReference type="AlphaFoldDB" id="F2NWL3"/>